<protein>
    <submittedName>
        <fullName evidence="2">Uncharacterized protein</fullName>
    </submittedName>
</protein>
<proteinExistence type="predicted"/>
<organism evidence="2 3">
    <name type="scientific">Parelaphostrongylus tenuis</name>
    <name type="common">Meningeal worm</name>
    <dbReference type="NCBI Taxonomy" id="148309"/>
    <lineage>
        <taxon>Eukaryota</taxon>
        <taxon>Metazoa</taxon>
        <taxon>Ecdysozoa</taxon>
        <taxon>Nematoda</taxon>
        <taxon>Chromadorea</taxon>
        <taxon>Rhabditida</taxon>
        <taxon>Rhabditina</taxon>
        <taxon>Rhabditomorpha</taxon>
        <taxon>Strongyloidea</taxon>
        <taxon>Metastrongylidae</taxon>
        <taxon>Parelaphostrongylus</taxon>
    </lineage>
</organism>
<dbReference type="Proteomes" id="UP001196413">
    <property type="component" value="Unassembled WGS sequence"/>
</dbReference>
<evidence type="ECO:0000256" key="1">
    <source>
        <dbReference type="SAM" id="MobiDB-lite"/>
    </source>
</evidence>
<feature type="compositionally biased region" description="Polar residues" evidence="1">
    <location>
        <begin position="286"/>
        <end position="328"/>
    </location>
</feature>
<dbReference type="EMBL" id="JAHQIW010003040">
    <property type="protein sequence ID" value="KAJ1357098.1"/>
    <property type="molecule type" value="Genomic_DNA"/>
</dbReference>
<accession>A0AAD5MI45</accession>
<feature type="region of interest" description="Disordered" evidence="1">
    <location>
        <begin position="286"/>
        <end position="344"/>
    </location>
</feature>
<gene>
    <name evidence="2" type="ORF">KIN20_015147</name>
</gene>
<evidence type="ECO:0000313" key="2">
    <source>
        <dbReference type="EMBL" id="KAJ1357098.1"/>
    </source>
</evidence>
<feature type="compositionally biased region" description="Basic and acidic residues" evidence="1">
    <location>
        <begin position="334"/>
        <end position="344"/>
    </location>
</feature>
<name>A0AAD5MI45_PARTN</name>
<sequence>MFVLELCSRLNKALEQSSCVDIVEEVLQPLAYLDLCAHPDLELLSYVGPCPVLCEMSCLESGEWSENDCPTYDNENWMQQNEVALIGGLRWRFLQPIKQSLNVSANMNTSPSTSTRTAFDDMTSSYINTSSNTASVSNRSTTPSITSSITFFDTFDTTTSTKIVQNSILMELMSTKNVSLIAETSSVTLLTEPLSLTPATDEGVTVSITQDIETSSVNPFTSLPTSLYDETASIFTSETHPITTNSKTPGSLNHTKARAEITPKNMNTEQATQQIYTVVTESQTSEQAVTESQTSEQAVTESQSSEQAVTESQSSVQGVTESQSSEQVLNGPKNCDRREYRSDV</sequence>
<dbReference type="AlphaFoldDB" id="A0AAD5MI45"/>
<reference evidence="2" key="1">
    <citation type="submission" date="2021-06" db="EMBL/GenBank/DDBJ databases">
        <title>Parelaphostrongylus tenuis whole genome reference sequence.</title>
        <authorList>
            <person name="Garwood T.J."/>
            <person name="Larsen P.A."/>
            <person name="Fountain-Jones N.M."/>
            <person name="Garbe J.R."/>
            <person name="Macchietto M.G."/>
            <person name="Kania S.A."/>
            <person name="Gerhold R.W."/>
            <person name="Richards J.E."/>
            <person name="Wolf T.M."/>
        </authorList>
    </citation>
    <scope>NUCLEOTIDE SEQUENCE</scope>
    <source>
        <strain evidence="2">MNPRO001-30</strain>
        <tissue evidence="2">Meninges</tissue>
    </source>
</reference>
<keyword evidence="3" id="KW-1185">Reference proteome</keyword>
<comment type="caution">
    <text evidence="2">The sequence shown here is derived from an EMBL/GenBank/DDBJ whole genome shotgun (WGS) entry which is preliminary data.</text>
</comment>
<evidence type="ECO:0000313" key="3">
    <source>
        <dbReference type="Proteomes" id="UP001196413"/>
    </source>
</evidence>